<accession>A0A1S9PEK3</accession>
<dbReference type="AlphaFoldDB" id="A0A1S9PEK3"/>
<dbReference type="Proteomes" id="UP000189739">
    <property type="component" value="Unassembled WGS sequence"/>
</dbReference>
<organism evidence="2 3">
    <name type="scientific">Mucilaginibacter pedocola</name>
    <dbReference type="NCBI Taxonomy" id="1792845"/>
    <lineage>
        <taxon>Bacteria</taxon>
        <taxon>Pseudomonadati</taxon>
        <taxon>Bacteroidota</taxon>
        <taxon>Sphingobacteriia</taxon>
        <taxon>Sphingobacteriales</taxon>
        <taxon>Sphingobacteriaceae</taxon>
        <taxon>Mucilaginibacter</taxon>
    </lineage>
</organism>
<evidence type="ECO:0000313" key="2">
    <source>
        <dbReference type="EMBL" id="OOQ59384.1"/>
    </source>
</evidence>
<reference evidence="2 3" key="1">
    <citation type="submission" date="2016-07" db="EMBL/GenBank/DDBJ databases">
        <title>Genomic analysis of zinc-resistant bacterium Mucilaginibacter pedocola TBZ30.</title>
        <authorList>
            <person name="Huang J."/>
            <person name="Tang J."/>
        </authorList>
    </citation>
    <scope>NUCLEOTIDE SEQUENCE [LARGE SCALE GENOMIC DNA]</scope>
    <source>
        <strain evidence="2 3">TBZ30</strain>
    </source>
</reference>
<keyword evidence="3" id="KW-1185">Reference proteome</keyword>
<feature type="chain" id="PRO_5013272776" description="Macroglobulin domain-containing protein" evidence="1">
    <location>
        <begin position="26"/>
        <end position="720"/>
    </location>
</feature>
<gene>
    <name evidence="2" type="ORF">BC343_28250</name>
</gene>
<protein>
    <recommendedName>
        <fullName evidence="4">Macroglobulin domain-containing protein</fullName>
    </recommendedName>
</protein>
<evidence type="ECO:0000256" key="1">
    <source>
        <dbReference type="SAM" id="SignalP"/>
    </source>
</evidence>
<dbReference type="Gene3D" id="2.60.40.1930">
    <property type="match status" value="1"/>
</dbReference>
<comment type="caution">
    <text evidence="2">The sequence shown here is derived from an EMBL/GenBank/DDBJ whole genome shotgun (WGS) entry which is preliminary data.</text>
</comment>
<sequence length="720" mass="79230">MLPKLRIYSIALILCTTLCANIAFAQDSSAVKKLIRRADNYRSALPAEKFYLQLDRPYYTTYDTIWFKAYLFNAANYTPSRQSAKVYIELINDSSRVVNRFAIAMETGVGEGHIALNEDIRDGGYTLRAYTNWMQNFGEGTYFSKQFYVGKPAEQGSWLISEQHQLKTGANGNQVNLALKLSSLNKATIPYRDIELKLLEGKRTLFKGNYLTNDAGSDETKFELSPKTNTRKLSLLVTDKKTGNTYTLPFYPGGTMQDIDLQFMPEGGTLLAGLQQRIGFKAIGEDGLGTDVKGIIINSAGTQVASFASAHKGMGSFLLSPQANETYIAKFEVNGVSHSVSLPLATASGAILRVDNLSSPDSVFADIAAVGNAVNQPYSLVVQSAGGIYMGMSFKNLNGANTVRLPKSTFMSGIVSFTLVNAANEAVSQRRIFIDRNDRLSLELATSATSYLPQDSVAVTLNARDVLGQPVVGSFSMAVTDDSFLKTNPDADNIISHLLLTSELKGYVESPGWYFAQNSKNTAIALDNLMLTQGWTGFDWVKTVQAPTPPLFKAEPNNRLTGNLRGLFNKPVKDAKLNFFTKSKKYGVMVMDTTSDAKGEFAFENLPAYDTIAYTLRVNNKKDKASGATINLDLFKPAAMTESNVRPSPWYANLNDSLMQSYFNRPQAPRYKGIDASEVKGKLLKEVKIQASYSGGALYRFCNHGDNREATDRSRQNYAI</sequence>
<feature type="signal peptide" evidence="1">
    <location>
        <begin position="1"/>
        <end position="25"/>
    </location>
</feature>
<evidence type="ECO:0008006" key="4">
    <source>
        <dbReference type="Google" id="ProtNLM"/>
    </source>
</evidence>
<evidence type="ECO:0000313" key="3">
    <source>
        <dbReference type="Proteomes" id="UP000189739"/>
    </source>
</evidence>
<proteinExistence type="predicted"/>
<keyword evidence="1" id="KW-0732">Signal</keyword>
<dbReference type="EMBL" id="MBTF01000013">
    <property type="protein sequence ID" value="OOQ59384.1"/>
    <property type="molecule type" value="Genomic_DNA"/>
</dbReference>
<dbReference type="STRING" id="1792845.BC343_28250"/>
<name>A0A1S9PEK3_9SPHI</name>